<gene>
    <name evidence="3" type="ORF">G4B88_013085</name>
</gene>
<feature type="compositionally biased region" description="Acidic residues" evidence="1">
    <location>
        <begin position="156"/>
        <end position="174"/>
    </location>
</feature>
<keyword evidence="4" id="KW-1185">Reference proteome</keyword>
<protein>
    <recommendedName>
        <fullName evidence="2">Myb/SANT-like domain-containing protein</fullName>
    </recommendedName>
</protein>
<sequence>MYRMSSNSNVDQRGRGKNKHYWTLEQDNALIECLLELSRNPTWRADCGFKNGYLQQIESMLEAKLPGSNLKASPHIESRIKTLKGNYSCLAELLLLSGFNWDEVHNTLVCEKSVFDEYVKLAEIYGRDRATGANACNADDDEEEIRHDDATGVEFGVDDNINDGGDDEEIDEFDGISNTQQPTNMRRRKSTESTTNNQKSGKNKKSKVIDSISTNIAALAESVSEIVPKLQGLADALSDKNVTEMQDNLYTEISKIEGLTTMQCIRATNILAKEPALLRVFYAISDEIKMQYIMNLLQNDA</sequence>
<proteinExistence type="predicted"/>
<evidence type="ECO:0000259" key="2">
    <source>
        <dbReference type="Pfam" id="PF12776"/>
    </source>
</evidence>
<dbReference type="Pfam" id="PF12776">
    <property type="entry name" value="Myb_DNA-bind_3"/>
    <property type="match status" value="1"/>
</dbReference>
<organism evidence="3 4">
    <name type="scientific">Cannabis sativa</name>
    <name type="common">Hemp</name>
    <name type="synonym">Marijuana</name>
    <dbReference type="NCBI Taxonomy" id="3483"/>
    <lineage>
        <taxon>Eukaryota</taxon>
        <taxon>Viridiplantae</taxon>
        <taxon>Streptophyta</taxon>
        <taxon>Embryophyta</taxon>
        <taxon>Tracheophyta</taxon>
        <taxon>Spermatophyta</taxon>
        <taxon>Magnoliopsida</taxon>
        <taxon>eudicotyledons</taxon>
        <taxon>Gunneridae</taxon>
        <taxon>Pentapetalae</taxon>
        <taxon>rosids</taxon>
        <taxon>fabids</taxon>
        <taxon>Rosales</taxon>
        <taxon>Cannabaceae</taxon>
        <taxon>Cannabis</taxon>
    </lineage>
</organism>
<name>A0A7J6I461_CANSA</name>
<feature type="region of interest" description="Disordered" evidence="1">
    <location>
        <begin position="154"/>
        <end position="206"/>
    </location>
</feature>
<dbReference type="PANTHER" id="PTHR46250:SF15">
    <property type="entry name" value="OS01G0523800 PROTEIN"/>
    <property type="match status" value="1"/>
</dbReference>
<dbReference type="InterPro" id="IPR024752">
    <property type="entry name" value="Myb/SANT-like_dom"/>
</dbReference>
<evidence type="ECO:0000313" key="4">
    <source>
        <dbReference type="Proteomes" id="UP000583929"/>
    </source>
</evidence>
<dbReference type="AlphaFoldDB" id="A0A7J6I461"/>
<accession>A0A7J6I461</accession>
<feature type="domain" description="Myb/SANT-like" evidence="2">
    <location>
        <begin position="21"/>
        <end position="118"/>
    </location>
</feature>
<reference evidence="3 4" key="1">
    <citation type="journal article" date="2020" name="bioRxiv">
        <title>Sequence and annotation of 42 cannabis genomes reveals extensive copy number variation in cannabinoid synthesis and pathogen resistance genes.</title>
        <authorList>
            <person name="Mckernan K.J."/>
            <person name="Helbert Y."/>
            <person name="Kane L.T."/>
            <person name="Ebling H."/>
            <person name="Zhang L."/>
            <person name="Liu B."/>
            <person name="Eaton Z."/>
            <person name="Mclaughlin S."/>
            <person name="Kingan S."/>
            <person name="Baybayan P."/>
            <person name="Concepcion G."/>
            <person name="Jordan M."/>
            <person name="Riva A."/>
            <person name="Barbazuk W."/>
            <person name="Harkins T."/>
        </authorList>
    </citation>
    <scope>NUCLEOTIDE SEQUENCE [LARGE SCALE GENOMIC DNA]</scope>
    <source>
        <strain evidence="4">cv. Jamaican Lion 4</strain>
        <tissue evidence="3">Leaf</tissue>
    </source>
</reference>
<dbReference type="PANTHER" id="PTHR46250">
    <property type="entry name" value="MYB/SANT-LIKE DNA-BINDING DOMAIN PROTEIN-RELATED"/>
    <property type="match status" value="1"/>
</dbReference>
<evidence type="ECO:0000256" key="1">
    <source>
        <dbReference type="SAM" id="MobiDB-lite"/>
    </source>
</evidence>
<comment type="caution">
    <text evidence="3">The sequence shown here is derived from an EMBL/GenBank/DDBJ whole genome shotgun (WGS) entry which is preliminary data.</text>
</comment>
<dbReference type="Proteomes" id="UP000583929">
    <property type="component" value="Unassembled WGS sequence"/>
</dbReference>
<evidence type="ECO:0000313" key="3">
    <source>
        <dbReference type="EMBL" id="KAF4401798.1"/>
    </source>
</evidence>
<dbReference type="EMBL" id="JAATIQ010000010">
    <property type="protein sequence ID" value="KAF4401798.1"/>
    <property type="molecule type" value="Genomic_DNA"/>
</dbReference>